<dbReference type="EMBL" id="JAUSTP010000006">
    <property type="protein sequence ID" value="MDQ0189356.1"/>
    <property type="molecule type" value="Genomic_DNA"/>
</dbReference>
<evidence type="ECO:0000256" key="5">
    <source>
        <dbReference type="ARBA" id="ARBA00023125"/>
    </source>
</evidence>
<proteinExistence type="predicted"/>
<keyword evidence="2" id="KW-0058">Aromatic hydrocarbons catabolism</keyword>
<accession>A0ABT9XGD4</accession>
<dbReference type="InterPro" id="IPR035965">
    <property type="entry name" value="PAS-like_dom_sf"/>
</dbReference>
<dbReference type="InterPro" id="IPR025943">
    <property type="entry name" value="Sigma_54_int_dom_ATP-bd_2"/>
</dbReference>
<dbReference type="PROSITE" id="PS00676">
    <property type="entry name" value="SIGMA54_INTERACT_2"/>
    <property type="match status" value="1"/>
</dbReference>
<dbReference type="SUPFAM" id="SSF55785">
    <property type="entry name" value="PYP-like sensor domain (PAS domain)"/>
    <property type="match status" value="1"/>
</dbReference>
<dbReference type="Proteomes" id="UP001232973">
    <property type="component" value="Unassembled WGS sequence"/>
</dbReference>
<organism evidence="10 11">
    <name type="scientific">Alicyclobacillus cycloheptanicus</name>
    <dbReference type="NCBI Taxonomy" id="1457"/>
    <lineage>
        <taxon>Bacteria</taxon>
        <taxon>Bacillati</taxon>
        <taxon>Bacillota</taxon>
        <taxon>Bacilli</taxon>
        <taxon>Bacillales</taxon>
        <taxon>Alicyclobacillaceae</taxon>
        <taxon>Alicyclobacillus</taxon>
    </lineage>
</organism>
<gene>
    <name evidence="10" type="ORF">J2S03_001176</name>
</gene>
<dbReference type="SUPFAM" id="SSF46689">
    <property type="entry name" value="Homeodomain-like"/>
    <property type="match status" value="1"/>
</dbReference>
<keyword evidence="1" id="KW-0547">Nucleotide-binding</keyword>
<evidence type="ECO:0000256" key="2">
    <source>
        <dbReference type="ARBA" id="ARBA00022797"/>
    </source>
</evidence>
<protein>
    <recommendedName>
        <fullName evidence="7">HTH-type transcriptional regulatory protein TyrR</fullName>
    </recommendedName>
</protein>
<dbReference type="Gene3D" id="3.40.50.300">
    <property type="entry name" value="P-loop containing nucleotide triphosphate hydrolases"/>
    <property type="match status" value="1"/>
</dbReference>
<dbReference type="SUPFAM" id="SSF52540">
    <property type="entry name" value="P-loop containing nucleoside triphosphate hydrolases"/>
    <property type="match status" value="1"/>
</dbReference>
<dbReference type="CDD" id="cd00130">
    <property type="entry name" value="PAS"/>
    <property type="match status" value="1"/>
</dbReference>
<dbReference type="InterPro" id="IPR058031">
    <property type="entry name" value="AAA_lid_NorR"/>
</dbReference>
<keyword evidence="5" id="KW-0238">DNA-binding</keyword>
<evidence type="ECO:0000259" key="8">
    <source>
        <dbReference type="PROSITE" id="PS50045"/>
    </source>
</evidence>
<evidence type="ECO:0000313" key="11">
    <source>
        <dbReference type="Proteomes" id="UP001232973"/>
    </source>
</evidence>
<dbReference type="InterPro" id="IPR027417">
    <property type="entry name" value="P-loop_NTPase"/>
</dbReference>
<keyword evidence="11" id="KW-1185">Reference proteome</keyword>
<reference evidence="10 11" key="1">
    <citation type="submission" date="2023-07" db="EMBL/GenBank/DDBJ databases">
        <title>Genomic Encyclopedia of Type Strains, Phase IV (KMG-IV): sequencing the most valuable type-strain genomes for metagenomic binning, comparative biology and taxonomic classification.</title>
        <authorList>
            <person name="Goeker M."/>
        </authorList>
    </citation>
    <scope>NUCLEOTIDE SEQUENCE [LARGE SCALE GENOMIC DNA]</scope>
    <source>
        <strain evidence="10 11">DSM 4006</strain>
    </source>
</reference>
<dbReference type="SMART" id="SM00382">
    <property type="entry name" value="AAA"/>
    <property type="match status" value="1"/>
</dbReference>
<keyword evidence="3" id="KW-0067">ATP-binding</keyword>
<evidence type="ECO:0000256" key="3">
    <source>
        <dbReference type="ARBA" id="ARBA00022840"/>
    </source>
</evidence>
<dbReference type="InterPro" id="IPR030828">
    <property type="entry name" value="HTH_TyrR"/>
</dbReference>
<dbReference type="Pfam" id="PF25601">
    <property type="entry name" value="AAA_lid_14"/>
    <property type="match status" value="1"/>
</dbReference>
<evidence type="ECO:0000313" key="10">
    <source>
        <dbReference type="EMBL" id="MDQ0189356.1"/>
    </source>
</evidence>
<dbReference type="Pfam" id="PF00158">
    <property type="entry name" value="Sigma54_activat"/>
    <property type="match status" value="1"/>
</dbReference>
<dbReference type="PANTHER" id="PTHR32071:SF57">
    <property type="entry name" value="C4-DICARBOXYLATE TRANSPORT TRANSCRIPTIONAL REGULATORY PROTEIN DCTD"/>
    <property type="match status" value="1"/>
</dbReference>
<dbReference type="Pfam" id="PF18024">
    <property type="entry name" value="HTH_50"/>
    <property type="match status" value="1"/>
</dbReference>
<dbReference type="NCBIfam" id="TIGR00229">
    <property type="entry name" value="sensory_box"/>
    <property type="match status" value="1"/>
</dbReference>
<feature type="domain" description="Sigma-54 factor interaction" evidence="8">
    <location>
        <begin position="229"/>
        <end position="459"/>
    </location>
</feature>
<dbReference type="InterPro" id="IPR025944">
    <property type="entry name" value="Sigma_54_int_dom_CS"/>
</dbReference>
<dbReference type="PROSITE" id="PS50045">
    <property type="entry name" value="SIGMA54_INTERACT_4"/>
    <property type="match status" value="1"/>
</dbReference>
<comment type="caution">
    <text evidence="10">The sequence shown here is derived from an EMBL/GenBank/DDBJ whole genome shotgun (WGS) entry which is preliminary data.</text>
</comment>
<evidence type="ECO:0000256" key="4">
    <source>
        <dbReference type="ARBA" id="ARBA00023015"/>
    </source>
</evidence>
<dbReference type="Gene3D" id="1.10.10.60">
    <property type="entry name" value="Homeodomain-like"/>
    <property type="match status" value="1"/>
</dbReference>
<dbReference type="Gene3D" id="3.30.450.20">
    <property type="entry name" value="PAS domain"/>
    <property type="match status" value="1"/>
</dbReference>
<evidence type="ECO:0000256" key="7">
    <source>
        <dbReference type="ARBA" id="ARBA00029500"/>
    </source>
</evidence>
<dbReference type="InterPro" id="IPR003593">
    <property type="entry name" value="AAA+_ATPase"/>
</dbReference>
<dbReference type="InterPro" id="IPR013767">
    <property type="entry name" value="PAS_fold"/>
</dbReference>
<dbReference type="SMART" id="SM00091">
    <property type="entry name" value="PAS"/>
    <property type="match status" value="2"/>
</dbReference>
<keyword evidence="4" id="KW-0805">Transcription regulation</keyword>
<dbReference type="RefSeq" id="WP_274456007.1">
    <property type="nucleotide sequence ID" value="NZ_CP067097.1"/>
</dbReference>
<feature type="domain" description="PAS" evidence="9">
    <location>
        <begin position="90"/>
        <end position="140"/>
    </location>
</feature>
<dbReference type="CDD" id="cd00009">
    <property type="entry name" value="AAA"/>
    <property type="match status" value="1"/>
</dbReference>
<dbReference type="Gene3D" id="1.10.8.60">
    <property type="match status" value="1"/>
</dbReference>
<dbReference type="PROSITE" id="PS50112">
    <property type="entry name" value="PAS"/>
    <property type="match status" value="1"/>
</dbReference>
<dbReference type="InterPro" id="IPR000014">
    <property type="entry name" value="PAS"/>
</dbReference>
<dbReference type="InterPro" id="IPR009057">
    <property type="entry name" value="Homeodomain-like_sf"/>
</dbReference>
<dbReference type="InterPro" id="IPR002078">
    <property type="entry name" value="Sigma_54_int"/>
</dbReference>
<dbReference type="Pfam" id="PF00989">
    <property type="entry name" value="PAS"/>
    <property type="match status" value="1"/>
</dbReference>
<dbReference type="InterPro" id="IPR025662">
    <property type="entry name" value="Sigma_54_int_dom_ATP-bd_1"/>
</dbReference>
<evidence type="ECO:0000256" key="6">
    <source>
        <dbReference type="ARBA" id="ARBA00023163"/>
    </source>
</evidence>
<evidence type="ECO:0000259" key="9">
    <source>
        <dbReference type="PROSITE" id="PS50112"/>
    </source>
</evidence>
<evidence type="ECO:0000256" key="1">
    <source>
        <dbReference type="ARBA" id="ARBA00022741"/>
    </source>
</evidence>
<dbReference type="PANTHER" id="PTHR32071">
    <property type="entry name" value="TRANSCRIPTIONAL REGULATORY PROTEIN"/>
    <property type="match status" value="1"/>
</dbReference>
<dbReference type="PROSITE" id="PS00688">
    <property type="entry name" value="SIGMA54_INTERACT_3"/>
    <property type="match status" value="1"/>
</dbReference>
<name>A0ABT9XGD4_9BACL</name>
<keyword evidence="6" id="KW-0804">Transcription</keyword>
<sequence length="548" mass="62104">MIPAFLALNVLDTPILFFNEHDQLTWANDAAHATFSELKMGQVWNTMPFPDGYLYQLHAFSHEFTVGTLVECIRNEDISIRSENHVLQARNRELERLLDAASDELFVTDGDGRILLVNQSTESFYEMKLEDIIGRTVFELEEQRVFYPSVTAMVLRERRRQTILQKTRDGRNLAVTGTPVVNDNGDIVRVISTAIDLHQLAFFQPEMRQNGNPYDFGEAPAEAPFDTKIIAESQPMRDLQRRINRLASFDAAVLLMGETGVGKNVLANHIHKISRRSSEPFVEINCATIPDALFESELFGYERGAFTGSNRSGKPGKVEVAHGGTLFLDEIGEIPLHMQSKLLDLVQNHTFTRVGSVHSKTVDVRIIAATNRDLREMVEKGLFRADLYYRLDVIKLHVPPLRERLADIPALSMAILSDLAKRHRQPPKTLHPSTVSVLQSYPWPGNIRELHNVLEQVVVWQDAQIILPIHLPEHVQHHSQQPSMDIHHPGGDDDIRPLEGGLSELLNRYERQVLQHALARWGTTYAIAEQLKVSQPTVSRKLKKHGLI</sequence>
<dbReference type="PROSITE" id="PS00675">
    <property type="entry name" value="SIGMA54_INTERACT_1"/>
    <property type="match status" value="1"/>
</dbReference>